<evidence type="ECO:0000313" key="2">
    <source>
        <dbReference type="Proteomes" id="UP000051936"/>
    </source>
</evidence>
<comment type="caution">
    <text evidence="1">The sequence shown here is derived from an EMBL/GenBank/DDBJ whole genome shotgun (WGS) entry which is preliminary data.</text>
</comment>
<keyword evidence="2" id="KW-1185">Reference proteome</keyword>
<reference evidence="1 2" key="1">
    <citation type="submission" date="2015-09" db="EMBL/GenBank/DDBJ databases">
        <title>Draft Genome Sequence of Bradyrhizobium manausense Strain BR 3351T, a Novel Symbiotic Nitrogen-Fixing Alphaproteobacterium Isolated from Brazilian Amazon Rain Forest.</title>
        <authorList>
            <person name="De Araujo J.L."/>
            <person name="Zilli J.E."/>
        </authorList>
    </citation>
    <scope>NUCLEOTIDE SEQUENCE [LARGE SCALE GENOMIC DNA]</scope>
    <source>
        <strain evidence="1 2">BR3351</strain>
    </source>
</reference>
<protein>
    <submittedName>
        <fullName evidence="1">Uncharacterized protein</fullName>
    </submittedName>
</protein>
<accession>A0A0R3DAU8</accession>
<name>A0A0R3DAU8_9BRAD</name>
<dbReference type="AlphaFoldDB" id="A0A0R3DAU8"/>
<dbReference type="STRING" id="989370.AOQ71_24985"/>
<dbReference type="EMBL" id="LJYG01000100">
    <property type="protein sequence ID" value="KRQ06963.1"/>
    <property type="molecule type" value="Genomic_DNA"/>
</dbReference>
<proteinExistence type="predicted"/>
<evidence type="ECO:0000313" key="1">
    <source>
        <dbReference type="EMBL" id="KRQ06963.1"/>
    </source>
</evidence>
<sequence length="59" mass="6513">MMQERVALDQITKIVSELAPPLPLAGEVGERVSPRWDSPLEEKALTRVASLRGSMIPNQ</sequence>
<gene>
    <name evidence="1" type="ORF">AOQ71_24985</name>
</gene>
<dbReference type="Proteomes" id="UP000051936">
    <property type="component" value="Unassembled WGS sequence"/>
</dbReference>
<organism evidence="1 2">
    <name type="scientific">Bradyrhizobium manausense</name>
    <dbReference type="NCBI Taxonomy" id="989370"/>
    <lineage>
        <taxon>Bacteria</taxon>
        <taxon>Pseudomonadati</taxon>
        <taxon>Pseudomonadota</taxon>
        <taxon>Alphaproteobacteria</taxon>
        <taxon>Hyphomicrobiales</taxon>
        <taxon>Nitrobacteraceae</taxon>
        <taxon>Bradyrhizobium</taxon>
    </lineage>
</organism>